<evidence type="ECO:0000313" key="1">
    <source>
        <dbReference type="EMBL" id="CAF1183049.1"/>
    </source>
</evidence>
<evidence type="ECO:0000313" key="3">
    <source>
        <dbReference type="Proteomes" id="UP000677228"/>
    </source>
</evidence>
<dbReference type="Proteomes" id="UP000682733">
    <property type="component" value="Unassembled WGS sequence"/>
</dbReference>
<dbReference type="InterPro" id="IPR013320">
    <property type="entry name" value="ConA-like_dom_sf"/>
</dbReference>
<dbReference type="AlphaFoldDB" id="A0A8S2EHL5"/>
<reference evidence="1" key="1">
    <citation type="submission" date="2021-02" db="EMBL/GenBank/DDBJ databases">
        <authorList>
            <person name="Nowell W R."/>
        </authorList>
    </citation>
    <scope>NUCLEOTIDE SEQUENCE</scope>
</reference>
<sequence>VINNRCKIVTENKTASPDTDTMEKVIVVSALLSKMNFTWYNEPKKWSSNETTINVHTDGNTDFWRKTHYGFERDSGHFYYQSLPGDHSFTATVNIRGNYHTLYDQGGLMLRTDEKNWIKCGVEYVDDQQFASVVVTVNGWSDWSVVSIKAPEVLKLRVRRVKEAVHIEFAEGEEGDFKMMRLAYLPVIDNSQAMMVGIMCASPVEDAEGFDISFEGLTIVENPYTSESVRNSTNLKNYPQWEFFQLRFLKVDEDNKTLKHTSTPPDIF</sequence>
<dbReference type="Pfam" id="PF07081">
    <property type="entry name" value="DUF1349"/>
    <property type="match status" value="1"/>
</dbReference>
<protein>
    <recommendedName>
        <fullName evidence="4">DUF1349 domain-containing protein</fullName>
    </recommendedName>
</protein>
<dbReference type="Proteomes" id="UP000677228">
    <property type="component" value="Unassembled WGS sequence"/>
</dbReference>
<gene>
    <name evidence="1" type="ORF">OVA965_LOCUS23159</name>
    <name evidence="2" type="ORF">TMI583_LOCUS23876</name>
</gene>
<accession>A0A8S2EHL5</accession>
<proteinExistence type="predicted"/>
<dbReference type="PANTHER" id="PTHR35332">
    <property type="entry name" value="REGULATION OF ENOLASE PROTEIN 1"/>
    <property type="match status" value="1"/>
</dbReference>
<dbReference type="InterPro" id="IPR009784">
    <property type="entry name" value="DUF1349"/>
</dbReference>
<feature type="non-terminal residue" evidence="1">
    <location>
        <position position="1"/>
    </location>
</feature>
<dbReference type="EMBL" id="CAJNOK010013373">
    <property type="protein sequence ID" value="CAF1183049.1"/>
    <property type="molecule type" value="Genomic_DNA"/>
</dbReference>
<dbReference type="Gene3D" id="2.60.120.200">
    <property type="match status" value="1"/>
</dbReference>
<evidence type="ECO:0000313" key="2">
    <source>
        <dbReference type="EMBL" id="CAF3994309.1"/>
    </source>
</evidence>
<organism evidence="1 3">
    <name type="scientific">Didymodactylos carnosus</name>
    <dbReference type="NCBI Taxonomy" id="1234261"/>
    <lineage>
        <taxon>Eukaryota</taxon>
        <taxon>Metazoa</taxon>
        <taxon>Spiralia</taxon>
        <taxon>Gnathifera</taxon>
        <taxon>Rotifera</taxon>
        <taxon>Eurotatoria</taxon>
        <taxon>Bdelloidea</taxon>
        <taxon>Philodinida</taxon>
        <taxon>Philodinidae</taxon>
        <taxon>Didymodactylos</taxon>
    </lineage>
</organism>
<name>A0A8S2EHL5_9BILA</name>
<comment type="caution">
    <text evidence="1">The sequence shown here is derived from an EMBL/GenBank/DDBJ whole genome shotgun (WGS) entry which is preliminary data.</text>
</comment>
<dbReference type="EMBL" id="CAJOBA010034901">
    <property type="protein sequence ID" value="CAF3994309.1"/>
    <property type="molecule type" value="Genomic_DNA"/>
</dbReference>
<dbReference type="SUPFAM" id="SSF49899">
    <property type="entry name" value="Concanavalin A-like lectins/glucanases"/>
    <property type="match status" value="1"/>
</dbReference>
<evidence type="ECO:0008006" key="4">
    <source>
        <dbReference type="Google" id="ProtNLM"/>
    </source>
</evidence>
<dbReference type="PANTHER" id="PTHR35332:SF2">
    <property type="entry name" value="REGULATION OF ENOLASE PROTEIN 1"/>
    <property type="match status" value="1"/>
</dbReference>